<evidence type="ECO:0000256" key="1">
    <source>
        <dbReference type="SAM" id="MobiDB-lite"/>
    </source>
</evidence>
<name>L0GVB1_9GAMM</name>
<dbReference type="STRING" id="765912.Thimo_0446"/>
<accession>L0GVB1</accession>
<feature type="region of interest" description="Disordered" evidence="1">
    <location>
        <begin position="74"/>
        <end position="99"/>
    </location>
</feature>
<keyword evidence="3" id="KW-1185">Reference proteome</keyword>
<protein>
    <submittedName>
        <fullName evidence="2">Uncharacterized protein</fullName>
    </submittedName>
</protein>
<evidence type="ECO:0000313" key="2">
    <source>
        <dbReference type="EMBL" id="AGA89305.1"/>
    </source>
</evidence>
<reference evidence="2 3" key="1">
    <citation type="submission" date="2011-09" db="EMBL/GenBank/DDBJ databases">
        <title>Complete sequence of chromosome of Thioflavicoccus mobilis 8321.</title>
        <authorList>
            <consortium name="US DOE Joint Genome Institute"/>
            <person name="Lucas S."/>
            <person name="Han J."/>
            <person name="Lapidus A."/>
            <person name="Cheng J.-F."/>
            <person name="Goodwin L."/>
            <person name="Pitluck S."/>
            <person name="Peters L."/>
            <person name="Ovchinnikova G."/>
            <person name="Lu M."/>
            <person name="Detter J.C."/>
            <person name="Han C."/>
            <person name="Tapia R."/>
            <person name="Land M."/>
            <person name="Hauser L."/>
            <person name="Kyrpides N."/>
            <person name="Ivanova N."/>
            <person name="Pagani I."/>
            <person name="Vogl K."/>
            <person name="Liu Z."/>
            <person name="Imhoff J."/>
            <person name="Thiel V."/>
            <person name="Frigaard N.-U."/>
            <person name="Bryant D."/>
            <person name="Woyke T."/>
        </authorList>
    </citation>
    <scope>NUCLEOTIDE SEQUENCE [LARGE SCALE GENOMIC DNA]</scope>
    <source>
        <strain evidence="2 3">8321</strain>
    </source>
</reference>
<dbReference type="PATRIC" id="fig|765912.4.peg.430"/>
<dbReference type="OrthoDB" id="5796917at2"/>
<dbReference type="KEGG" id="tmb:Thimo_0446"/>
<dbReference type="Proteomes" id="UP000010816">
    <property type="component" value="Chromosome"/>
</dbReference>
<evidence type="ECO:0000313" key="3">
    <source>
        <dbReference type="Proteomes" id="UP000010816"/>
    </source>
</evidence>
<organism evidence="2 3">
    <name type="scientific">Thioflavicoccus mobilis 8321</name>
    <dbReference type="NCBI Taxonomy" id="765912"/>
    <lineage>
        <taxon>Bacteria</taxon>
        <taxon>Pseudomonadati</taxon>
        <taxon>Pseudomonadota</taxon>
        <taxon>Gammaproteobacteria</taxon>
        <taxon>Chromatiales</taxon>
        <taxon>Chromatiaceae</taxon>
        <taxon>Thioflavicoccus</taxon>
    </lineage>
</organism>
<feature type="region of interest" description="Disordered" evidence="1">
    <location>
        <begin position="1"/>
        <end position="25"/>
    </location>
</feature>
<feature type="compositionally biased region" description="Low complexity" evidence="1">
    <location>
        <begin position="11"/>
        <end position="21"/>
    </location>
</feature>
<proteinExistence type="predicted"/>
<gene>
    <name evidence="2" type="ORF">Thimo_0446</name>
</gene>
<dbReference type="HOGENOM" id="CLU_1467572_0_0_6"/>
<dbReference type="RefSeq" id="WP_015279453.1">
    <property type="nucleotide sequence ID" value="NC_019940.1"/>
</dbReference>
<dbReference type="eggNOG" id="ENOG5030B9W">
    <property type="taxonomic scope" value="Bacteria"/>
</dbReference>
<dbReference type="AlphaFoldDB" id="L0GVB1"/>
<dbReference type="EMBL" id="CP003051">
    <property type="protein sequence ID" value="AGA89305.1"/>
    <property type="molecule type" value="Genomic_DNA"/>
</dbReference>
<sequence length="184" mass="20136">MASHTGRLVLSPSDPDAAPDPTQLRDGLTDAGLLGEPILSVPGAYRVGPQFLVLITFAGCAVHLETEATGDDARPFTHVRLTGPEPESRFRQGRNTRPPRCPRCRERLSDWRSRLQPGSPLACPACGMVAPACAWDWRTQAGCGRLFVDIEEVFPGEALPTPGLMDTLAAISGHPWRYFYQQDR</sequence>